<evidence type="ECO:0000313" key="1">
    <source>
        <dbReference type="Ensembl" id="ENSCSAVP00000011960.1"/>
    </source>
</evidence>
<dbReference type="OMA" id="RMNFMEN"/>
<name>H2Z2Z8_CIOSA</name>
<dbReference type="InParanoid" id="H2Z2Z8"/>
<sequence>MSWTWADFIPFYEYLFGEEIVEVVQPKELGFLEQIFSSDKFSLQEAYEHALDQIRLLQGREDAENTINRLHFDLCSTVFLATLTFFTLLYTSHLALRYGKPILSSANSFLNRESSRNVETDVKKLDTRMNFVENILTETFKHLSETNIVASNRLQMDAVVKNQVRVLSSAKDKLNEITVAIHGILKVNPQTGDKSVQSGSFQEGDSA</sequence>
<proteinExistence type="predicted"/>
<reference evidence="2" key="1">
    <citation type="submission" date="2003-08" db="EMBL/GenBank/DDBJ databases">
        <authorList>
            <person name="Birren B."/>
            <person name="Nusbaum C."/>
            <person name="Abebe A."/>
            <person name="Abouelleil A."/>
            <person name="Adekoya E."/>
            <person name="Ait-zahra M."/>
            <person name="Allen N."/>
            <person name="Allen T."/>
            <person name="An P."/>
            <person name="Anderson M."/>
            <person name="Anderson S."/>
            <person name="Arachchi H."/>
            <person name="Armbruster J."/>
            <person name="Bachantsang P."/>
            <person name="Baldwin J."/>
            <person name="Barry A."/>
            <person name="Bayul T."/>
            <person name="Blitshsteyn B."/>
            <person name="Bloom T."/>
            <person name="Blye J."/>
            <person name="Boguslavskiy L."/>
            <person name="Borowsky M."/>
            <person name="Boukhgalter B."/>
            <person name="Brunache A."/>
            <person name="Butler J."/>
            <person name="Calixte N."/>
            <person name="Calvo S."/>
            <person name="Camarata J."/>
            <person name="Campo K."/>
            <person name="Chang J."/>
            <person name="Cheshatsang Y."/>
            <person name="Citroen M."/>
            <person name="Collymore A."/>
            <person name="Considine T."/>
            <person name="Cook A."/>
            <person name="Cooke P."/>
            <person name="Corum B."/>
            <person name="Cuomo C."/>
            <person name="David R."/>
            <person name="Dawoe T."/>
            <person name="Degray S."/>
            <person name="Dodge S."/>
            <person name="Dooley K."/>
            <person name="Dorje P."/>
            <person name="Dorjee K."/>
            <person name="Dorris L."/>
            <person name="Duffey N."/>
            <person name="Dupes A."/>
            <person name="Elkins T."/>
            <person name="Engels R."/>
            <person name="Erickson J."/>
            <person name="Farina A."/>
            <person name="Faro S."/>
            <person name="Ferreira P."/>
            <person name="Fischer H."/>
            <person name="Fitzgerald M."/>
            <person name="Foley K."/>
            <person name="Gage D."/>
            <person name="Galagan J."/>
            <person name="Gearin G."/>
            <person name="Gnerre S."/>
            <person name="Gnirke A."/>
            <person name="Goyette A."/>
            <person name="Graham J."/>
            <person name="Grandbois E."/>
            <person name="Gyaltsen K."/>
            <person name="Hafez N."/>
            <person name="Hagopian D."/>
            <person name="Hagos B."/>
            <person name="Hall J."/>
            <person name="Hatcher B."/>
            <person name="Heller A."/>
            <person name="Higgins H."/>
            <person name="Honan T."/>
            <person name="Horn A."/>
            <person name="Houde N."/>
            <person name="Hughes L."/>
            <person name="Hulme W."/>
            <person name="Husby E."/>
            <person name="Iliev I."/>
            <person name="Jaffe D."/>
            <person name="Jones C."/>
            <person name="Kamal M."/>
            <person name="Kamat A."/>
            <person name="Kamvysselis M."/>
            <person name="Karlsson E."/>
            <person name="Kells C."/>
            <person name="Kieu A."/>
            <person name="Kisner P."/>
            <person name="Kodira C."/>
            <person name="Kulbokas E."/>
            <person name="Labutti K."/>
            <person name="Lama D."/>
            <person name="Landers T."/>
            <person name="Leger J."/>
            <person name="Levine S."/>
            <person name="Lewis D."/>
            <person name="Lewis T."/>
            <person name="Lindblad-toh K."/>
            <person name="Liu X."/>
            <person name="Lokyitsang T."/>
            <person name="Lokyitsang Y."/>
            <person name="Lucien O."/>
            <person name="Lui A."/>
            <person name="Ma L.J."/>
            <person name="Mabbitt R."/>
            <person name="Macdonald J."/>
            <person name="Maclean C."/>
            <person name="Major J."/>
            <person name="Manning J."/>
            <person name="Marabella R."/>
            <person name="Maru K."/>
            <person name="Matthews C."/>
            <person name="Mauceli E."/>
            <person name="Mccarthy M."/>
            <person name="Mcdonough S."/>
            <person name="Mcghee T."/>
            <person name="Meldrim J."/>
            <person name="Meneus L."/>
            <person name="Mesirov J."/>
            <person name="Mihalev A."/>
            <person name="Mihova T."/>
            <person name="Mikkelsen T."/>
            <person name="Mlenga V."/>
            <person name="Moru K."/>
            <person name="Mozes J."/>
            <person name="Mulrain L."/>
            <person name="Munson G."/>
            <person name="Naylor J."/>
            <person name="Newes C."/>
            <person name="Nguyen C."/>
            <person name="Nguyen N."/>
            <person name="Nguyen T."/>
            <person name="Nicol R."/>
            <person name="Nielsen C."/>
            <person name="Nizzari M."/>
            <person name="Norbu C."/>
            <person name="Norbu N."/>
            <person name="O'donnell P."/>
            <person name="Okoawo O."/>
            <person name="O'leary S."/>
            <person name="Omotosho B."/>
            <person name="O'neill K."/>
            <person name="Osman S."/>
            <person name="Parker S."/>
            <person name="Perrin D."/>
            <person name="Phunkhang P."/>
            <person name="Piqani B."/>
            <person name="Purcell S."/>
            <person name="Rachupka T."/>
            <person name="Ramasamy U."/>
            <person name="Rameau R."/>
            <person name="Ray V."/>
            <person name="Raymond C."/>
            <person name="Retta R."/>
            <person name="Richardson S."/>
            <person name="Rise C."/>
            <person name="Rodriguez J."/>
            <person name="Rogers J."/>
            <person name="Rogov P."/>
            <person name="Rutman M."/>
            <person name="Schupbach R."/>
            <person name="Seaman C."/>
            <person name="Settipalli S."/>
            <person name="Sharpe T."/>
            <person name="Sheridan J."/>
            <person name="Sherpa N."/>
            <person name="Shi J."/>
            <person name="Smirnov S."/>
            <person name="Smith C."/>
            <person name="Sougnez C."/>
            <person name="Spencer B."/>
            <person name="Stalker J."/>
            <person name="Stange-thomann N."/>
            <person name="Stavropoulos S."/>
            <person name="Stetson K."/>
            <person name="Stone C."/>
            <person name="Stone S."/>
            <person name="Stubbs M."/>
            <person name="Talamas J."/>
            <person name="Tchuinga P."/>
            <person name="Tenzing P."/>
            <person name="Tesfaye S."/>
            <person name="Theodore J."/>
            <person name="Thoulutsang Y."/>
            <person name="Topham K."/>
            <person name="Towey S."/>
            <person name="Tsamla T."/>
            <person name="Tsomo N."/>
            <person name="Vallee D."/>
            <person name="Vassiliev H."/>
            <person name="Venkataraman V."/>
            <person name="Vinson J."/>
            <person name="Vo A."/>
            <person name="Wade C."/>
            <person name="Wang S."/>
            <person name="Wangchuk T."/>
            <person name="Wangdi T."/>
            <person name="Whittaker C."/>
            <person name="Wilkinson J."/>
            <person name="Wu Y."/>
            <person name="Wyman D."/>
            <person name="Yadav S."/>
            <person name="Yang S."/>
            <person name="Yang X."/>
            <person name="Yeager S."/>
            <person name="Yee E."/>
            <person name="Young G."/>
            <person name="Zainoun J."/>
            <person name="Zembeck L."/>
            <person name="Zimmer A."/>
            <person name="Zody M."/>
            <person name="Lander E."/>
        </authorList>
    </citation>
    <scope>NUCLEOTIDE SEQUENCE [LARGE SCALE GENOMIC DNA]</scope>
</reference>
<reference evidence="1" key="2">
    <citation type="submission" date="2025-08" db="UniProtKB">
        <authorList>
            <consortium name="Ensembl"/>
        </authorList>
    </citation>
    <scope>IDENTIFICATION</scope>
</reference>
<organism evidence="1 2">
    <name type="scientific">Ciona savignyi</name>
    <name type="common">Pacific transparent sea squirt</name>
    <dbReference type="NCBI Taxonomy" id="51511"/>
    <lineage>
        <taxon>Eukaryota</taxon>
        <taxon>Metazoa</taxon>
        <taxon>Chordata</taxon>
        <taxon>Tunicata</taxon>
        <taxon>Ascidiacea</taxon>
        <taxon>Phlebobranchia</taxon>
        <taxon>Cionidae</taxon>
        <taxon>Ciona</taxon>
    </lineage>
</organism>
<dbReference type="GeneTree" id="ENSGT00390000013424"/>
<evidence type="ECO:0000313" key="2">
    <source>
        <dbReference type="Proteomes" id="UP000007875"/>
    </source>
</evidence>
<dbReference type="Ensembl" id="ENSCSAVT00000012098.1">
    <property type="protein sequence ID" value="ENSCSAVP00000011960.1"/>
    <property type="gene ID" value="ENSCSAVG00000007027.1"/>
</dbReference>
<dbReference type="HOGENOM" id="CLU_1293959_0_0_1"/>
<protein>
    <submittedName>
        <fullName evidence="1">Uncharacterized protein</fullName>
    </submittedName>
</protein>
<accession>H2Z2Z8</accession>
<dbReference type="AlphaFoldDB" id="H2Z2Z8"/>
<reference evidence="1" key="3">
    <citation type="submission" date="2025-09" db="UniProtKB">
        <authorList>
            <consortium name="Ensembl"/>
        </authorList>
    </citation>
    <scope>IDENTIFICATION</scope>
</reference>
<dbReference type="Proteomes" id="UP000007875">
    <property type="component" value="Unassembled WGS sequence"/>
</dbReference>
<keyword evidence="2" id="KW-1185">Reference proteome</keyword>